<evidence type="ECO:0000256" key="5">
    <source>
        <dbReference type="ARBA" id="ARBA00022737"/>
    </source>
</evidence>
<evidence type="ECO:0000256" key="2">
    <source>
        <dbReference type="ARBA" id="ARBA00012251"/>
    </source>
</evidence>
<dbReference type="Pfam" id="PF01485">
    <property type="entry name" value="IBR"/>
    <property type="match status" value="1"/>
</dbReference>
<feature type="domain" description="RING-type" evidence="9">
    <location>
        <begin position="49"/>
        <end position="239"/>
    </location>
</feature>
<dbReference type="PROSITE" id="PS51873">
    <property type="entry name" value="TRIAD"/>
    <property type="match status" value="1"/>
</dbReference>
<gene>
    <name evidence="10" type="ORF">TWF788_007456</name>
</gene>
<sequence length="391" mass="44423">MSLRSGRLPGLGKDPTTAAEAANLIHAHAVALRWASTRNVTRRPFFPERNGKCTICGDSFPGYELQRLNCGHRHCRDCLRRNYQHVINNPENHPAKCCQGLSFSETSFVLTDEEMKAVLEIQSSHESTKIIPCFSCEGDIYFSDIGRDAAYCSSCDKLTCTICRKEMHDDLCPEDPETEKLKALAKEEGWTQCPKCNRLVFRVSGCNSMTCLCKTNFCFRCGGLYGKCNCAFIPRDPTEAANKSKADIHFGAAFTSGSSSRKASMKEKLNYRILRDHRNLALRNQQNQKAKLKDLKLKRQLKLKEDEMAREIVRLRVKMHELVAAEKLEKKERKQAIRNGEIVEDLGPDPYNQAARVLVTRRKIYTSTGVVAAQDIDRRPISRRTRSQNQR</sequence>
<dbReference type="SUPFAM" id="SSF57850">
    <property type="entry name" value="RING/U-box"/>
    <property type="match status" value="2"/>
</dbReference>
<dbReference type="CDD" id="cd22584">
    <property type="entry name" value="Rcat_RBR_unk"/>
    <property type="match status" value="1"/>
</dbReference>
<dbReference type="PANTHER" id="PTHR11685">
    <property type="entry name" value="RBR FAMILY RING FINGER AND IBR DOMAIN-CONTAINING"/>
    <property type="match status" value="1"/>
</dbReference>
<dbReference type="AlphaFoldDB" id="A0A7C8TTI4"/>
<dbReference type="GO" id="GO:0008270">
    <property type="term" value="F:zinc ion binding"/>
    <property type="evidence" value="ECO:0007669"/>
    <property type="project" value="UniProtKB-KW"/>
</dbReference>
<evidence type="ECO:0000313" key="11">
    <source>
        <dbReference type="Proteomes" id="UP000479691"/>
    </source>
</evidence>
<comment type="catalytic activity">
    <reaction evidence="1">
        <text>[E2 ubiquitin-conjugating enzyme]-S-ubiquitinyl-L-cysteine + [acceptor protein]-L-lysine = [E2 ubiquitin-conjugating enzyme]-L-cysteine + [acceptor protein]-N(6)-ubiquitinyl-L-lysine.</text>
        <dbReference type="EC" id="2.3.2.31"/>
    </reaction>
</comment>
<comment type="caution">
    <text evidence="10">The sequence shown here is derived from an EMBL/GenBank/DDBJ whole genome shotgun (WGS) entry which is preliminary data.</text>
</comment>
<dbReference type="Gene3D" id="3.30.40.10">
    <property type="entry name" value="Zinc/RING finger domain, C3HC4 (zinc finger)"/>
    <property type="match status" value="1"/>
</dbReference>
<protein>
    <recommendedName>
        <fullName evidence="2">RBR-type E3 ubiquitin transferase</fullName>
        <ecNumber evidence="2">2.3.2.31</ecNumber>
    </recommendedName>
</protein>
<keyword evidence="8" id="KW-0862">Zinc</keyword>
<keyword evidence="6" id="KW-0863">Zinc-finger</keyword>
<dbReference type="InterPro" id="IPR044066">
    <property type="entry name" value="TRIAD_supradom"/>
</dbReference>
<evidence type="ECO:0000256" key="3">
    <source>
        <dbReference type="ARBA" id="ARBA00022679"/>
    </source>
</evidence>
<dbReference type="EC" id="2.3.2.31" evidence="2"/>
<proteinExistence type="predicted"/>
<evidence type="ECO:0000256" key="1">
    <source>
        <dbReference type="ARBA" id="ARBA00001798"/>
    </source>
</evidence>
<dbReference type="EMBL" id="JAABOE010000041">
    <property type="protein sequence ID" value="KAF3178277.1"/>
    <property type="molecule type" value="Genomic_DNA"/>
</dbReference>
<reference evidence="10 11" key="1">
    <citation type="submission" date="2019-06" db="EMBL/GenBank/DDBJ databases">
        <authorList>
            <person name="Palmer J.M."/>
        </authorList>
    </citation>
    <scope>NUCLEOTIDE SEQUENCE [LARGE SCALE GENOMIC DNA]</scope>
    <source>
        <strain evidence="10 11">TWF788</strain>
    </source>
</reference>
<dbReference type="GO" id="GO:0061630">
    <property type="term" value="F:ubiquitin protein ligase activity"/>
    <property type="evidence" value="ECO:0007669"/>
    <property type="project" value="UniProtKB-EC"/>
</dbReference>
<dbReference type="InterPro" id="IPR031127">
    <property type="entry name" value="E3_UB_ligase_RBR"/>
</dbReference>
<accession>A0A7C8TTI4</accession>
<evidence type="ECO:0000313" key="10">
    <source>
        <dbReference type="EMBL" id="KAF3178277.1"/>
    </source>
</evidence>
<name>A0A7C8TTI4_ORBOL</name>
<dbReference type="Gene3D" id="1.20.120.1750">
    <property type="match status" value="1"/>
</dbReference>
<dbReference type="GO" id="GO:0016567">
    <property type="term" value="P:protein ubiquitination"/>
    <property type="evidence" value="ECO:0007669"/>
    <property type="project" value="InterPro"/>
</dbReference>
<keyword evidence="7" id="KW-0833">Ubl conjugation pathway</keyword>
<keyword evidence="5" id="KW-0677">Repeat</keyword>
<evidence type="ECO:0000256" key="4">
    <source>
        <dbReference type="ARBA" id="ARBA00022723"/>
    </source>
</evidence>
<evidence type="ECO:0000256" key="7">
    <source>
        <dbReference type="ARBA" id="ARBA00022786"/>
    </source>
</evidence>
<keyword evidence="4" id="KW-0479">Metal-binding</keyword>
<dbReference type="InterPro" id="IPR002867">
    <property type="entry name" value="IBR_dom"/>
</dbReference>
<organism evidence="10 11">
    <name type="scientific">Orbilia oligospora</name>
    <name type="common">Nematode-trapping fungus</name>
    <name type="synonym">Arthrobotrys oligospora</name>
    <dbReference type="NCBI Taxonomy" id="2813651"/>
    <lineage>
        <taxon>Eukaryota</taxon>
        <taxon>Fungi</taxon>
        <taxon>Dikarya</taxon>
        <taxon>Ascomycota</taxon>
        <taxon>Pezizomycotina</taxon>
        <taxon>Orbiliomycetes</taxon>
        <taxon>Orbiliales</taxon>
        <taxon>Orbiliaceae</taxon>
        <taxon>Orbilia</taxon>
    </lineage>
</organism>
<evidence type="ECO:0000256" key="8">
    <source>
        <dbReference type="ARBA" id="ARBA00022833"/>
    </source>
</evidence>
<evidence type="ECO:0000259" key="9">
    <source>
        <dbReference type="PROSITE" id="PS51873"/>
    </source>
</evidence>
<dbReference type="Proteomes" id="UP000479691">
    <property type="component" value="Unassembled WGS sequence"/>
</dbReference>
<evidence type="ECO:0000256" key="6">
    <source>
        <dbReference type="ARBA" id="ARBA00022771"/>
    </source>
</evidence>
<keyword evidence="3" id="KW-0808">Transferase</keyword>
<dbReference type="InterPro" id="IPR013083">
    <property type="entry name" value="Znf_RING/FYVE/PHD"/>
</dbReference>